<dbReference type="PANTHER" id="PTHR12406">
    <property type="entry name" value="CALCIUM-INDEPENDENT PHOSPHOLIPASE A2 IPLA2 -RELATED"/>
    <property type="match status" value="1"/>
</dbReference>
<evidence type="ECO:0000259" key="5">
    <source>
        <dbReference type="PROSITE" id="PS51635"/>
    </source>
</evidence>
<feature type="short sequence motif" description="DGA/G" evidence="4">
    <location>
        <begin position="166"/>
        <end position="168"/>
    </location>
</feature>
<evidence type="ECO:0000313" key="7">
    <source>
        <dbReference type="Proteomes" id="UP000550707"/>
    </source>
</evidence>
<evidence type="ECO:0000256" key="1">
    <source>
        <dbReference type="ARBA" id="ARBA00013279"/>
    </source>
</evidence>
<feature type="active site" description="Nucleophile" evidence="4">
    <location>
        <position position="47"/>
    </location>
</feature>
<keyword evidence="7" id="KW-1185">Reference proteome</keyword>
<dbReference type="AlphaFoldDB" id="A0A7J8G0U9"/>
<feature type="active site" description="Proton acceptor" evidence="4">
    <location>
        <position position="166"/>
    </location>
</feature>
<dbReference type="FunFam" id="3.40.1090.10:FF:000003">
    <property type="entry name" value="Patatin-like phospholipase domain-containing protein 2"/>
    <property type="match status" value="1"/>
</dbReference>
<keyword evidence="2 4" id="KW-0378">Hydrolase</keyword>
<organism evidence="6 7">
    <name type="scientific">Molossus molossus</name>
    <name type="common">Pallas' mastiff bat</name>
    <name type="synonym">Vespertilio molossus</name>
    <dbReference type="NCBI Taxonomy" id="27622"/>
    <lineage>
        <taxon>Eukaryota</taxon>
        <taxon>Metazoa</taxon>
        <taxon>Chordata</taxon>
        <taxon>Craniata</taxon>
        <taxon>Vertebrata</taxon>
        <taxon>Euteleostomi</taxon>
        <taxon>Mammalia</taxon>
        <taxon>Eutheria</taxon>
        <taxon>Laurasiatheria</taxon>
        <taxon>Chiroptera</taxon>
        <taxon>Yangochiroptera</taxon>
        <taxon>Molossidae</taxon>
        <taxon>Molossus</taxon>
    </lineage>
</organism>
<feature type="short sequence motif" description="GXSXG" evidence="4">
    <location>
        <begin position="45"/>
        <end position="49"/>
    </location>
</feature>
<dbReference type="GO" id="GO:0019433">
    <property type="term" value="P:triglyceride catabolic process"/>
    <property type="evidence" value="ECO:0007669"/>
    <property type="project" value="TreeGrafter"/>
</dbReference>
<feature type="domain" description="PNPLA" evidence="5">
    <location>
        <begin position="10"/>
        <end position="179"/>
    </location>
</feature>
<evidence type="ECO:0000256" key="4">
    <source>
        <dbReference type="PROSITE-ProRule" id="PRU01161"/>
    </source>
</evidence>
<keyword evidence="4" id="KW-0442">Lipid degradation</keyword>
<evidence type="ECO:0000256" key="2">
    <source>
        <dbReference type="ARBA" id="ARBA00022801"/>
    </source>
</evidence>
<dbReference type="PANTHER" id="PTHR12406:SF22">
    <property type="entry name" value="1-ACYLGLYCEROL-3-PHOSPHATE O-ACYLTRANSFERASE PNPLA3"/>
    <property type="match status" value="1"/>
</dbReference>
<dbReference type="InterPro" id="IPR016035">
    <property type="entry name" value="Acyl_Trfase/lysoPLipase"/>
</dbReference>
<dbReference type="GO" id="GO:0016020">
    <property type="term" value="C:membrane"/>
    <property type="evidence" value="ECO:0007669"/>
    <property type="project" value="TreeGrafter"/>
</dbReference>
<dbReference type="PROSITE" id="PS51635">
    <property type="entry name" value="PNPLA"/>
    <property type="match status" value="1"/>
</dbReference>
<comment type="caution">
    <text evidence="6">The sequence shown here is derived from an EMBL/GenBank/DDBJ whole genome shotgun (WGS) entry which is preliminary data.</text>
</comment>
<reference evidence="6 7" key="1">
    <citation type="journal article" date="2020" name="Nature">
        <title>Six reference-quality genomes reveal evolution of bat adaptations.</title>
        <authorList>
            <person name="Jebb D."/>
            <person name="Huang Z."/>
            <person name="Pippel M."/>
            <person name="Hughes G.M."/>
            <person name="Lavrichenko K."/>
            <person name="Devanna P."/>
            <person name="Winkler S."/>
            <person name="Jermiin L.S."/>
            <person name="Skirmuntt E.C."/>
            <person name="Katzourakis A."/>
            <person name="Burkitt-Gray L."/>
            <person name="Ray D.A."/>
            <person name="Sullivan K.A.M."/>
            <person name="Roscito J.G."/>
            <person name="Kirilenko B.M."/>
            <person name="Davalos L.M."/>
            <person name="Corthals A.P."/>
            <person name="Power M.L."/>
            <person name="Jones G."/>
            <person name="Ransome R.D."/>
            <person name="Dechmann D.K.N."/>
            <person name="Locatelli A.G."/>
            <person name="Puechmaille S.J."/>
            <person name="Fedrigo O."/>
            <person name="Jarvis E.D."/>
            <person name="Hiller M."/>
            <person name="Vernes S.C."/>
            <person name="Myers E.W."/>
            <person name="Teeling E.C."/>
        </authorList>
    </citation>
    <scope>NUCLEOTIDE SEQUENCE [LARGE SCALE GENOMIC DNA]</scope>
    <source>
        <strain evidence="6">MMolMol1</strain>
        <tissue evidence="6">Muscle</tissue>
    </source>
</reference>
<dbReference type="SUPFAM" id="SSF52151">
    <property type="entry name" value="FabD/lysophospholipase-like"/>
    <property type="match status" value="1"/>
</dbReference>
<dbReference type="InterPro" id="IPR033562">
    <property type="entry name" value="PLPL"/>
</dbReference>
<accession>A0A7J8G0U9</accession>
<dbReference type="GO" id="GO:0004806">
    <property type="term" value="F:triacylglycerol lipase activity"/>
    <property type="evidence" value="ECO:0007669"/>
    <property type="project" value="UniProtKB-EC"/>
</dbReference>
<evidence type="ECO:0000313" key="6">
    <source>
        <dbReference type="EMBL" id="KAF6453481.1"/>
    </source>
</evidence>
<dbReference type="Pfam" id="PF01734">
    <property type="entry name" value="Patatin"/>
    <property type="match status" value="1"/>
</dbReference>
<dbReference type="GO" id="GO:0005737">
    <property type="term" value="C:cytoplasm"/>
    <property type="evidence" value="ECO:0007669"/>
    <property type="project" value="TreeGrafter"/>
</dbReference>
<dbReference type="EC" id="3.1.1.3" evidence="1"/>
<dbReference type="FunCoup" id="A0A7J8G0U9">
    <property type="interactions" value="169"/>
</dbReference>
<dbReference type="OrthoDB" id="197155at2759"/>
<sequence>MDDHEHGWSLCFSGCGFLCSYHIGVTHCLQERAPQLLRNAPMFFGSSAGALHCVTFLAGIPLEQLLQSMVNIVRCARNRNIGIFHPSCNIIRLIQEFLQRWLPDNIHKLISGKVCISLTRVSDWQNVLVSDFQSKDEVVDALLCSSFVPCFFGIIPPTFRGVRYVDGAMSNNLPFIDSKTTITVSPFFGEYDICPRNKNVEFIFVHINQLGVRLCSQNVNLISYAMFSMDMKVLGEICLRGYLDAVRFLEEKGICDRLHPCPTLSSREPDVSAFPWETTSLEASEGEAARQTRPVGDELLDHLRLNLLPWDESILEILSPSLITALSTASKSQSGYMTKICDFMPVKVMSYLMLPFTLPVESAVFGVRRLVMWLPDIPDDIRWLQSLGSQLCSRVVTRLLPTSRYMVCVGLMGIPFL</sequence>
<gene>
    <name evidence="6" type="ORF">HJG59_014492</name>
</gene>
<keyword evidence="3 4" id="KW-0443">Lipid metabolism</keyword>
<dbReference type="InParanoid" id="A0A7J8G0U9"/>
<dbReference type="GO" id="GO:0055088">
    <property type="term" value="P:lipid homeostasis"/>
    <property type="evidence" value="ECO:0007669"/>
    <property type="project" value="TreeGrafter"/>
</dbReference>
<protein>
    <recommendedName>
        <fullName evidence="1">triacylglycerol lipase</fullName>
        <ecNumber evidence="1">3.1.1.3</ecNumber>
    </recommendedName>
</protein>
<evidence type="ECO:0000256" key="3">
    <source>
        <dbReference type="ARBA" id="ARBA00023098"/>
    </source>
</evidence>
<dbReference type="Proteomes" id="UP000550707">
    <property type="component" value="Unassembled WGS sequence"/>
</dbReference>
<dbReference type="Gene3D" id="3.40.1090.10">
    <property type="entry name" value="Cytosolic phospholipase A2 catalytic domain"/>
    <property type="match status" value="1"/>
</dbReference>
<dbReference type="EMBL" id="JACASF010000010">
    <property type="protein sequence ID" value="KAF6453481.1"/>
    <property type="molecule type" value="Genomic_DNA"/>
</dbReference>
<name>A0A7J8G0U9_MOLMO</name>
<dbReference type="InterPro" id="IPR002641">
    <property type="entry name" value="PNPLA_dom"/>
</dbReference>
<comment type="caution">
    <text evidence="4">Lacks conserved residue(s) required for the propagation of feature annotation.</text>
</comment>
<dbReference type="GO" id="GO:0005811">
    <property type="term" value="C:lipid droplet"/>
    <property type="evidence" value="ECO:0007669"/>
    <property type="project" value="TreeGrafter"/>
</dbReference>
<proteinExistence type="predicted"/>